<dbReference type="Proteomes" id="UP000735302">
    <property type="component" value="Unassembled WGS sequence"/>
</dbReference>
<sequence length="214" mass="24589">MDCRDWERIVKNWDKFMDVHPKDVLDHLYQDGIWECKPTERKIENIYDLLEMLQKKPGTNTFGCFMRALKEGGHEELAAEIEATEVSADPSLKPRGDPSILEPKVRQALLCKFREMKDSKVSLSVIREELRHNFCRRGHGNSAPLPEDFVHGLVGHPPERSPTISQHSHKTCKTISSLSLIDDTQWWQTVSHEDPSDPSNYRPIALKSCLCKTL</sequence>
<dbReference type="AlphaFoldDB" id="A0AAV3ZNL0"/>
<evidence type="ECO:0000313" key="1">
    <source>
        <dbReference type="EMBL" id="GFN96236.1"/>
    </source>
</evidence>
<name>A0AAV3ZNL0_9GAST</name>
<dbReference type="InterPro" id="IPR011029">
    <property type="entry name" value="DEATH-like_dom_sf"/>
</dbReference>
<organism evidence="1 2">
    <name type="scientific">Plakobranchus ocellatus</name>
    <dbReference type="NCBI Taxonomy" id="259542"/>
    <lineage>
        <taxon>Eukaryota</taxon>
        <taxon>Metazoa</taxon>
        <taxon>Spiralia</taxon>
        <taxon>Lophotrochozoa</taxon>
        <taxon>Mollusca</taxon>
        <taxon>Gastropoda</taxon>
        <taxon>Heterobranchia</taxon>
        <taxon>Euthyneura</taxon>
        <taxon>Panpulmonata</taxon>
        <taxon>Sacoglossa</taxon>
        <taxon>Placobranchoidea</taxon>
        <taxon>Plakobranchidae</taxon>
        <taxon>Plakobranchus</taxon>
    </lineage>
</organism>
<keyword evidence="2" id="KW-1185">Reference proteome</keyword>
<comment type="caution">
    <text evidence="1">The sequence shown here is derived from an EMBL/GenBank/DDBJ whole genome shotgun (WGS) entry which is preliminary data.</text>
</comment>
<reference evidence="1 2" key="1">
    <citation type="journal article" date="2021" name="Elife">
        <title>Chloroplast acquisition without the gene transfer in kleptoplastic sea slugs, Plakobranchus ocellatus.</title>
        <authorList>
            <person name="Maeda T."/>
            <person name="Takahashi S."/>
            <person name="Yoshida T."/>
            <person name="Shimamura S."/>
            <person name="Takaki Y."/>
            <person name="Nagai Y."/>
            <person name="Toyoda A."/>
            <person name="Suzuki Y."/>
            <person name="Arimoto A."/>
            <person name="Ishii H."/>
            <person name="Satoh N."/>
            <person name="Nishiyama T."/>
            <person name="Hasebe M."/>
            <person name="Maruyama T."/>
            <person name="Minagawa J."/>
            <person name="Obokata J."/>
            <person name="Shigenobu S."/>
        </authorList>
    </citation>
    <scope>NUCLEOTIDE SEQUENCE [LARGE SCALE GENOMIC DNA]</scope>
</reference>
<accession>A0AAV3ZNL0</accession>
<proteinExistence type="predicted"/>
<dbReference type="CDD" id="cd01671">
    <property type="entry name" value="CARD"/>
    <property type="match status" value="1"/>
</dbReference>
<evidence type="ECO:0008006" key="3">
    <source>
        <dbReference type="Google" id="ProtNLM"/>
    </source>
</evidence>
<gene>
    <name evidence="1" type="ORF">PoB_002274200</name>
</gene>
<evidence type="ECO:0000313" key="2">
    <source>
        <dbReference type="Proteomes" id="UP000735302"/>
    </source>
</evidence>
<dbReference type="SUPFAM" id="SSF47986">
    <property type="entry name" value="DEATH domain"/>
    <property type="match status" value="1"/>
</dbReference>
<dbReference type="EMBL" id="BLXT01002664">
    <property type="protein sequence ID" value="GFN96236.1"/>
    <property type="molecule type" value="Genomic_DNA"/>
</dbReference>
<protein>
    <recommendedName>
        <fullName evidence="3">CARD domain-containing protein</fullName>
    </recommendedName>
</protein>
<dbReference type="Gene3D" id="1.10.533.10">
    <property type="entry name" value="Death Domain, Fas"/>
    <property type="match status" value="1"/>
</dbReference>